<dbReference type="EMBL" id="JACCBN010000001">
    <property type="protein sequence ID" value="NYD36018.1"/>
    <property type="molecule type" value="Genomic_DNA"/>
</dbReference>
<keyword evidence="10" id="KW-0739">Sodium transport</keyword>
<organism evidence="13 14">
    <name type="scientific">Actinomycetospora corticicola</name>
    <dbReference type="NCBI Taxonomy" id="663602"/>
    <lineage>
        <taxon>Bacteria</taxon>
        <taxon>Bacillati</taxon>
        <taxon>Actinomycetota</taxon>
        <taxon>Actinomycetes</taxon>
        <taxon>Pseudonocardiales</taxon>
        <taxon>Pseudonocardiaceae</taxon>
        <taxon>Actinomycetospora</taxon>
    </lineage>
</organism>
<evidence type="ECO:0000256" key="2">
    <source>
        <dbReference type="ARBA" id="ARBA00006434"/>
    </source>
</evidence>
<dbReference type="InterPro" id="IPR038377">
    <property type="entry name" value="Na/Glc_symporter_sf"/>
</dbReference>
<feature type="transmembrane region" description="Helical" evidence="12">
    <location>
        <begin position="233"/>
        <end position="251"/>
    </location>
</feature>
<feature type="transmembrane region" description="Helical" evidence="12">
    <location>
        <begin position="118"/>
        <end position="143"/>
    </location>
</feature>
<evidence type="ECO:0000256" key="9">
    <source>
        <dbReference type="ARBA" id="ARBA00023136"/>
    </source>
</evidence>
<feature type="transmembrane region" description="Helical" evidence="12">
    <location>
        <begin position="401"/>
        <end position="425"/>
    </location>
</feature>
<evidence type="ECO:0000256" key="11">
    <source>
        <dbReference type="RuleBase" id="RU362091"/>
    </source>
</evidence>
<dbReference type="InterPro" id="IPR051163">
    <property type="entry name" value="Sodium:Solute_Symporter_SSF"/>
</dbReference>
<accession>A0A7Y9DV02</accession>
<feature type="transmembrane region" description="Helical" evidence="12">
    <location>
        <begin position="187"/>
        <end position="213"/>
    </location>
</feature>
<feature type="transmembrane region" description="Helical" evidence="12">
    <location>
        <begin position="375"/>
        <end position="395"/>
    </location>
</feature>
<keyword evidence="7" id="KW-0915">Sodium</keyword>
<evidence type="ECO:0000256" key="8">
    <source>
        <dbReference type="ARBA" id="ARBA00023065"/>
    </source>
</evidence>
<feature type="transmembrane region" description="Helical" evidence="12">
    <location>
        <begin position="272"/>
        <end position="295"/>
    </location>
</feature>
<comment type="caution">
    <text evidence="13">The sequence shown here is derived from an EMBL/GenBank/DDBJ whole genome shotgun (WGS) entry which is preliminary data.</text>
</comment>
<evidence type="ECO:0000256" key="1">
    <source>
        <dbReference type="ARBA" id="ARBA00004651"/>
    </source>
</evidence>
<dbReference type="CDD" id="cd11493">
    <property type="entry name" value="SLC5sbd_NIS-like_u1"/>
    <property type="match status" value="1"/>
</dbReference>
<dbReference type="Pfam" id="PF00474">
    <property type="entry name" value="SSF"/>
    <property type="match status" value="1"/>
</dbReference>
<dbReference type="GO" id="GO:0015293">
    <property type="term" value="F:symporter activity"/>
    <property type="evidence" value="ECO:0007669"/>
    <property type="project" value="TreeGrafter"/>
</dbReference>
<feature type="transmembrane region" description="Helical" evidence="12">
    <location>
        <begin position="6"/>
        <end position="22"/>
    </location>
</feature>
<dbReference type="PANTHER" id="PTHR42985:SF47">
    <property type="entry name" value="INTEGRAL MEMBRANE TRANSPORT PROTEIN"/>
    <property type="match status" value="1"/>
</dbReference>
<feature type="transmembrane region" description="Helical" evidence="12">
    <location>
        <begin position="43"/>
        <end position="66"/>
    </location>
</feature>
<feature type="transmembrane region" description="Helical" evidence="12">
    <location>
        <begin position="78"/>
        <end position="97"/>
    </location>
</feature>
<gene>
    <name evidence="13" type="ORF">BJ983_002120</name>
</gene>
<reference evidence="13 14" key="1">
    <citation type="submission" date="2020-07" db="EMBL/GenBank/DDBJ databases">
        <title>Sequencing the genomes of 1000 actinobacteria strains.</title>
        <authorList>
            <person name="Klenk H.-P."/>
        </authorList>
    </citation>
    <scope>NUCLEOTIDE SEQUENCE [LARGE SCALE GENOMIC DNA]</scope>
    <source>
        <strain evidence="13 14">DSM 45772</strain>
    </source>
</reference>
<evidence type="ECO:0000256" key="6">
    <source>
        <dbReference type="ARBA" id="ARBA00022989"/>
    </source>
</evidence>
<dbReference type="InterPro" id="IPR001734">
    <property type="entry name" value="Na/solute_symporter"/>
</dbReference>
<keyword evidence="6 12" id="KW-1133">Transmembrane helix</keyword>
<feature type="transmembrane region" description="Helical" evidence="12">
    <location>
        <begin position="155"/>
        <end position="175"/>
    </location>
</feature>
<comment type="subcellular location">
    <subcellularLocation>
        <location evidence="1">Cell membrane</location>
        <topology evidence="1">Multi-pass membrane protein</topology>
    </subcellularLocation>
</comment>
<protein>
    <submittedName>
        <fullName evidence="13">SSS family transporter</fullName>
    </submittedName>
</protein>
<keyword evidence="5 12" id="KW-0812">Transmembrane</keyword>
<keyword evidence="8" id="KW-0406">Ion transport</keyword>
<evidence type="ECO:0000256" key="12">
    <source>
        <dbReference type="SAM" id="Phobius"/>
    </source>
</evidence>
<dbReference type="GO" id="GO:0006814">
    <property type="term" value="P:sodium ion transport"/>
    <property type="evidence" value="ECO:0007669"/>
    <property type="project" value="UniProtKB-KW"/>
</dbReference>
<keyword evidence="3" id="KW-0813">Transport</keyword>
<dbReference type="GO" id="GO:0005886">
    <property type="term" value="C:plasma membrane"/>
    <property type="evidence" value="ECO:0007669"/>
    <property type="project" value="UniProtKB-SubCell"/>
</dbReference>
<evidence type="ECO:0000313" key="14">
    <source>
        <dbReference type="Proteomes" id="UP000535890"/>
    </source>
</evidence>
<keyword evidence="14" id="KW-1185">Reference proteome</keyword>
<comment type="similarity">
    <text evidence="2 11">Belongs to the sodium:solute symporter (SSF) (TC 2.A.21) family.</text>
</comment>
<evidence type="ECO:0000313" key="13">
    <source>
        <dbReference type="EMBL" id="NYD36018.1"/>
    </source>
</evidence>
<feature type="transmembrane region" description="Helical" evidence="12">
    <location>
        <begin position="315"/>
        <end position="338"/>
    </location>
</feature>
<dbReference type="PANTHER" id="PTHR42985">
    <property type="entry name" value="SODIUM-COUPLED MONOCARBOXYLATE TRANSPORTER"/>
    <property type="match status" value="1"/>
</dbReference>
<dbReference type="Gene3D" id="1.20.1730.10">
    <property type="entry name" value="Sodium/glucose cotransporter"/>
    <property type="match status" value="1"/>
</dbReference>
<proteinExistence type="inferred from homology"/>
<evidence type="ECO:0000256" key="3">
    <source>
        <dbReference type="ARBA" id="ARBA00022448"/>
    </source>
</evidence>
<evidence type="ECO:0000256" key="10">
    <source>
        <dbReference type="ARBA" id="ARBA00023201"/>
    </source>
</evidence>
<keyword evidence="4" id="KW-1003">Cell membrane</keyword>
<dbReference type="AlphaFoldDB" id="A0A7Y9DV02"/>
<dbReference type="PROSITE" id="PS50283">
    <property type="entry name" value="NA_SOLUT_SYMP_3"/>
    <property type="match status" value="1"/>
</dbReference>
<dbReference type="Proteomes" id="UP000535890">
    <property type="component" value="Unassembled WGS sequence"/>
</dbReference>
<keyword evidence="9 12" id="KW-0472">Membrane</keyword>
<sequence>MHDIVNLAVIVAYLVAIAVIGLKLSGRQRSATDYFTGERSLPWWAVMFSIVATETSTLTVISVPGVAYGGSFSYVELAVGYLIGRTLVAFVLMPLYFRGDFVSAYQYLGLRFGRHTQGLASLTFLVTRLLAEGVRLFAGAIPIKLLLTEFGLDVNYFVIVLVITAVTVAYTYVGGMKAVVWTDFLQMGLYVAGAIVCVVVLATQVDGAGWAAAWDAGKFTVFQFDGPILNNPYAFLTAVIGGAVLTMGSHGSDQLIVQRVLSCRSLSDGRKAMIGSALAIMVQFALFSLVGALLWARNGGASVTSLGLSSTDEIFPAFILNELPMGLSGLLVAGILAATMGSLSSALNSLSTSTLADLGRAWLGWRPAEGTMLRVARWMTGAWAVIMVAFASLFTSSKDPVVVLGLAIASYAYGALLGAFLLGLLVRRADGVAAFTAFVTTLVVTLVVALGVSIDGKALAFPWFVVLGVVVTLVVGGLISLVRPRRDPAPTGEPEPAVPA</sequence>
<feature type="transmembrane region" description="Helical" evidence="12">
    <location>
        <begin position="460"/>
        <end position="482"/>
    </location>
</feature>
<name>A0A7Y9DV02_9PSEU</name>
<feature type="transmembrane region" description="Helical" evidence="12">
    <location>
        <begin position="432"/>
        <end position="454"/>
    </location>
</feature>
<evidence type="ECO:0000256" key="4">
    <source>
        <dbReference type="ARBA" id="ARBA00022475"/>
    </source>
</evidence>
<evidence type="ECO:0000256" key="5">
    <source>
        <dbReference type="ARBA" id="ARBA00022692"/>
    </source>
</evidence>
<dbReference type="RefSeq" id="WP_179793758.1">
    <property type="nucleotide sequence ID" value="NZ_BAABHP010000007.1"/>
</dbReference>
<evidence type="ECO:0000256" key="7">
    <source>
        <dbReference type="ARBA" id="ARBA00023053"/>
    </source>
</evidence>